<name>B1XUC5_POLNS</name>
<proteinExistence type="predicted"/>
<keyword evidence="1" id="KW-0472">Membrane</keyword>
<keyword evidence="1" id="KW-1133">Transmembrane helix</keyword>
<sequence>MLTDNILSISALRSMVGFTLVEALVAMAIFTIGFSGLYFFYNLSQHSNADAEKRMYVNLMSDRIIQTIASEAQRPVTDPLNPFIHPDKYSGSLNNCAAYLAGDVRQSWCLDLNINIGPFNSAGGLENRLIDVQNDGTGLIVNVTLITANGGVGTFYTRKLRQP</sequence>
<feature type="transmembrane region" description="Helical" evidence="1">
    <location>
        <begin position="20"/>
        <end position="41"/>
    </location>
</feature>
<evidence type="ECO:0000313" key="2">
    <source>
        <dbReference type="EMBL" id="ACB43952.1"/>
    </source>
</evidence>
<keyword evidence="1" id="KW-0812">Transmembrane</keyword>
<evidence type="ECO:0000256" key="1">
    <source>
        <dbReference type="SAM" id="Phobius"/>
    </source>
</evidence>
<dbReference type="Pfam" id="PF07963">
    <property type="entry name" value="N_methyl"/>
    <property type="match status" value="1"/>
</dbReference>
<accession>B1XUC5</accession>
<dbReference type="InterPro" id="IPR012902">
    <property type="entry name" value="N_methyl_site"/>
</dbReference>
<reference evidence="2" key="1">
    <citation type="submission" date="2008-03" db="EMBL/GenBank/DDBJ databases">
        <title>Complete sequence of Polynucleobacter necessarius STIR1.</title>
        <authorList>
            <consortium name="US DOE Joint Genome Institute"/>
            <person name="Copeland A."/>
            <person name="Lucas S."/>
            <person name="Lapidus A."/>
            <person name="Barry K."/>
            <person name="Detter J.C."/>
            <person name="Glavina del Rio T."/>
            <person name="Hammon N."/>
            <person name="Israni S."/>
            <person name="Dalin E."/>
            <person name="Tice H."/>
            <person name="Pitluck S."/>
            <person name="Chain P."/>
            <person name="Malfatti S."/>
            <person name="Shin M."/>
            <person name="Vergez L."/>
            <person name="Schmutz J."/>
            <person name="Larimer F."/>
            <person name="Land M."/>
            <person name="Hauser L."/>
            <person name="Kyrpides N."/>
            <person name="Kim E."/>
            <person name="Hahn M."/>
            <person name="Richardson P."/>
        </authorList>
    </citation>
    <scope>NUCLEOTIDE SEQUENCE [LARGE SCALE GENOMIC DNA]</scope>
    <source>
        <strain evidence="2">STIR1</strain>
    </source>
</reference>
<organism evidence="2">
    <name type="scientific">Polynucleobacter necessarius subsp. necessarius (strain STIR1)</name>
    <dbReference type="NCBI Taxonomy" id="452638"/>
    <lineage>
        <taxon>Bacteria</taxon>
        <taxon>Pseudomonadati</taxon>
        <taxon>Pseudomonadota</taxon>
        <taxon>Betaproteobacteria</taxon>
        <taxon>Burkholderiales</taxon>
        <taxon>Burkholderiaceae</taxon>
        <taxon>Polynucleobacter</taxon>
    </lineage>
</organism>
<dbReference type="NCBIfam" id="TIGR02532">
    <property type="entry name" value="IV_pilin_GFxxxE"/>
    <property type="match status" value="1"/>
</dbReference>
<dbReference type="HOGENOM" id="CLU_1625555_0_0_4"/>
<dbReference type="STRING" id="452638.Pnec_0726"/>
<dbReference type="EMBL" id="CP001010">
    <property type="protein sequence ID" value="ACB43952.1"/>
    <property type="molecule type" value="Genomic_DNA"/>
</dbReference>
<dbReference type="OrthoDB" id="9131389at2"/>
<dbReference type="AlphaFoldDB" id="B1XUC5"/>
<dbReference type="KEGG" id="pne:Pnec_0726"/>
<gene>
    <name evidence="2" type="ordered locus">Pnec_0726</name>
</gene>
<evidence type="ECO:0008006" key="3">
    <source>
        <dbReference type="Google" id="ProtNLM"/>
    </source>
</evidence>
<protein>
    <recommendedName>
        <fullName evidence="3">Prepilin-type N-terminal cleavage/methylation domain-containing protein</fullName>
    </recommendedName>
</protein>